<evidence type="ECO:0000256" key="4">
    <source>
        <dbReference type="ARBA" id="ARBA00022833"/>
    </source>
</evidence>
<accession>A0A8S1DGW8</accession>
<dbReference type="PANTHER" id="PTHR46179">
    <property type="entry name" value="ZINC FINGER PROTEIN"/>
    <property type="match status" value="1"/>
</dbReference>
<dbReference type="PROSITE" id="PS00028">
    <property type="entry name" value="ZINC_FINGER_C2H2_1"/>
    <property type="match status" value="5"/>
</dbReference>
<evidence type="ECO:0000256" key="3">
    <source>
        <dbReference type="ARBA" id="ARBA00022771"/>
    </source>
</evidence>
<keyword evidence="5" id="KW-0805">Transcription regulation</keyword>
<evidence type="ECO:0000313" key="11">
    <source>
        <dbReference type="Proteomes" id="UP000494165"/>
    </source>
</evidence>
<proteinExistence type="predicted"/>
<keyword evidence="4" id="KW-0862">Zinc</keyword>
<dbReference type="SUPFAM" id="SSF57667">
    <property type="entry name" value="beta-beta-alpha zinc fingers"/>
    <property type="match status" value="1"/>
</dbReference>
<comment type="subcellular location">
    <subcellularLocation>
        <location evidence="1">Nucleus</location>
    </subcellularLocation>
</comment>
<dbReference type="InterPro" id="IPR051061">
    <property type="entry name" value="Zinc_finger_trans_reg"/>
</dbReference>
<keyword evidence="7" id="KW-0539">Nucleus</keyword>
<evidence type="ECO:0000256" key="2">
    <source>
        <dbReference type="ARBA" id="ARBA00022723"/>
    </source>
</evidence>
<keyword evidence="2" id="KW-0479">Metal-binding</keyword>
<dbReference type="InterPro" id="IPR036236">
    <property type="entry name" value="Znf_C2H2_sf"/>
</dbReference>
<dbReference type="GO" id="GO:0005634">
    <property type="term" value="C:nucleus"/>
    <property type="evidence" value="ECO:0007669"/>
    <property type="project" value="UniProtKB-SubCell"/>
</dbReference>
<evidence type="ECO:0000256" key="1">
    <source>
        <dbReference type="ARBA" id="ARBA00004123"/>
    </source>
</evidence>
<evidence type="ECO:0000256" key="7">
    <source>
        <dbReference type="ARBA" id="ARBA00023242"/>
    </source>
</evidence>
<name>A0A8S1DGW8_9INSE</name>
<comment type="caution">
    <text evidence="10">The sequence shown here is derived from an EMBL/GenBank/DDBJ whole genome shotgun (WGS) entry which is preliminary data.</text>
</comment>
<gene>
    <name evidence="10" type="ORF">CLODIP_2_CD09102</name>
</gene>
<sequence>MMSHSKPLCRVCSCPTADGAVQAIQVDKEKLKRWRSDCLVGEIKDTDLICYFCVWNAEKIHKNKPIDNSKIWWPQDLSLDGAAKELRRNFIEGDVKQCRVELKKFHVKLEPVLRQCIYCDKSYRRNDDMLVHCKVEHPTLPTFVVCLERGCHAHFDTSEQRNEHFKNVHNDGKEVWCRKLFSEKEKFGSQLQTYKICIIGSCEAIFESKTLLQEHVALVHGGKSLVCEFCPREFKSRHALKFHVESEHMNRYFECDKCTECFASRRLLTNHESVAHRKVVCRFCDSEVLPRDVEKHFFSLHNCHSCGEKFSCSVHFETHTYSCQNPSWQNI</sequence>
<dbReference type="PANTHER" id="PTHR46179:SF13">
    <property type="entry name" value="C2H2-TYPE DOMAIN-CONTAINING PROTEIN"/>
    <property type="match status" value="1"/>
</dbReference>
<dbReference type="SMART" id="SM00355">
    <property type="entry name" value="ZnF_C2H2"/>
    <property type="match status" value="5"/>
</dbReference>
<evidence type="ECO:0000313" key="10">
    <source>
        <dbReference type="EMBL" id="CAB3379960.1"/>
    </source>
</evidence>
<evidence type="ECO:0000259" key="9">
    <source>
        <dbReference type="PROSITE" id="PS50157"/>
    </source>
</evidence>
<reference evidence="10 11" key="1">
    <citation type="submission" date="2020-04" db="EMBL/GenBank/DDBJ databases">
        <authorList>
            <person name="Alioto T."/>
            <person name="Alioto T."/>
            <person name="Gomez Garrido J."/>
        </authorList>
    </citation>
    <scope>NUCLEOTIDE SEQUENCE [LARGE SCALE GENOMIC DNA]</scope>
</reference>
<dbReference type="Pfam" id="PF00096">
    <property type="entry name" value="zf-C2H2"/>
    <property type="match status" value="1"/>
</dbReference>
<dbReference type="OrthoDB" id="6077919at2759"/>
<keyword evidence="11" id="KW-1185">Reference proteome</keyword>
<dbReference type="GO" id="GO:0008270">
    <property type="term" value="F:zinc ion binding"/>
    <property type="evidence" value="ECO:0007669"/>
    <property type="project" value="UniProtKB-KW"/>
</dbReference>
<dbReference type="EMBL" id="CADEPI010000198">
    <property type="protein sequence ID" value="CAB3379960.1"/>
    <property type="molecule type" value="Genomic_DNA"/>
</dbReference>
<protein>
    <recommendedName>
        <fullName evidence="9">C2H2-type domain-containing protein</fullName>
    </recommendedName>
</protein>
<feature type="domain" description="C2H2-type" evidence="9">
    <location>
        <begin position="253"/>
        <end position="276"/>
    </location>
</feature>
<dbReference type="InterPro" id="IPR013087">
    <property type="entry name" value="Znf_C2H2_type"/>
</dbReference>
<evidence type="ECO:0000256" key="6">
    <source>
        <dbReference type="ARBA" id="ARBA00023163"/>
    </source>
</evidence>
<dbReference type="Proteomes" id="UP000494165">
    <property type="component" value="Unassembled WGS sequence"/>
</dbReference>
<dbReference type="Gene3D" id="3.30.160.60">
    <property type="entry name" value="Classic Zinc Finger"/>
    <property type="match status" value="1"/>
</dbReference>
<dbReference type="AlphaFoldDB" id="A0A8S1DGW8"/>
<dbReference type="PROSITE" id="PS50157">
    <property type="entry name" value="ZINC_FINGER_C2H2_2"/>
    <property type="match status" value="1"/>
</dbReference>
<keyword evidence="6" id="KW-0804">Transcription</keyword>
<organism evidence="10 11">
    <name type="scientific">Cloeon dipterum</name>
    <dbReference type="NCBI Taxonomy" id="197152"/>
    <lineage>
        <taxon>Eukaryota</taxon>
        <taxon>Metazoa</taxon>
        <taxon>Ecdysozoa</taxon>
        <taxon>Arthropoda</taxon>
        <taxon>Hexapoda</taxon>
        <taxon>Insecta</taxon>
        <taxon>Pterygota</taxon>
        <taxon>Palaeoptera</taxon>
        <taxon>Ephemeroptera</taxon>
        <taxon>Pisciforma</taxon>
        <taxon>Baetidae</taxon>
        <taxon>Cloeon</taxon>
    </lineage>
</organism>
<dbReference type="GO" id="GO:0006357">
    <property type="term" value="P:regulation of transcription by RNA polymerase II"/>
    <property type="evidence" value="ECO:0007669"/>
    <property type="project" value="TreeGrafter"/>
</dbReference>
<evidence type="ECO:0000256" key="5">
    <source>
        <dbReference type="ARBA" id="ARBA00023015"/>
    </source>
</evidence>
<evidence type="ECO:0000256" key="8">
    <source>
        <dbReference type="PROSITE-ProRule" id="PRU00042"/>
    </source>
</evidence>
<keyword evidence="3 8" id="KW-0863">Zinc-finger</keyword>